<reference evidence="2 3" key="1">
    <citation type="journal article" date="2013" name="Stand. Genomic Sci.">
        <title>Genomic Encyclopedia of Type Strains, Phase I: The one thousand microbial genomes (KMG-I) project.</title>
        <authorList>
            <person name="Kyrpides N.C."/>
            <person name="Woyke T."/>
            <person name="Eisen J.A."/>
            <person name="Garrity G."/>
            <person name="Lilburn T.G."/>
            <person name="Beck B.J."/>
            <person name="Whitman W.B."/>
            <person name="Hugenholtz P."/>
            <person name="Klenk H.P."/>
        </authorList>
    </citation>
    <scope>NUCLEOTIDE SEQUENCE [LARGE SCALE GENOMIC DNA]</scope>
    <source>
        <strain evidence="2 3">DSM 45044</strain>
    </source>
</reference>
<keyword evidence="2" id="KW-0378">Hydrolase</keyword>
<dbReference type="PANTHER" id="PTHR43433:SF10">
    <property type="entry name" value="AB HYDROLASE-1 DOMAIN-CONTAINING PROTEIN"/>
    <property type="match status" value="1"/>
</dbReference>
<dbReference type="InterPro" id="IPR029058">
    <property type="entry name" value="AB_hydrolase_fold"/>
</dbReference>
<dbReference type="Proteomes" id="UP000321617">
    <property type="component" value="Unassembled WGS sequence"/>
</dbReference>
<accession>A0A562VEI0</accession>
<sequence length="281" mass="30676">MTGFQQHFLHRDGQRLGYHRYPAAGRHAVVLLPAMGVPAGYYRRMATALHDLGYDVTVADLRGTGTSTPKATRTVDYGYAELVDDAEELLHVLRPDLGDRTVLLMGHSLGGHIASLLLARRRHTGDDPGGIHGLALVACGIPYHALYGRRAPVLYTLAHGMRIASRVRGHWPGHGFAGRQTRGVIRDWAHTVRFGRFVPIGGEDLDPALGLIGLPLLAVTVDGDRFTPPATSRHLTAKLTGTRLTEHHYTHAEAGARLDHFSWARASEPLLKHVTDFAGTL</sequence>
<protein>
    <submittedName>
        <fullName evidence="2">Putative alpha/beta hydrolase</fullName>
    </submittedName>
</protein>
<dbReference type="Gene3D" id="3.40.50.1820">
    <property type="entry name" value="alpha/beta hydrolase"/>
    <property type="match status" value="1"/>
</dbReference>
<dbReference type="PANTHER" id="PTHR43433">
    <property type="entry name" value="HYDROLASE, ALPHA/BETA FOLD FAMILY PROTEIN"/>
    <property type="match status" value="1"/>
</dbReference>
<dbReference type="OrthoDB" id="4536625at2"/>
<dbReference type="GO" id="GO:0016787">
    <property type="term" value="F:hydrolase activity"/>
    <property type="evidence" value="ECO:0007669"/>
    <property type="project" value="UniProtKB-KW"/>
</dbReference>
<dbReference type="SUPFAM" id="SSF53474">
    <property type="entry name" value="alpha/beta-Hydrolases"/>
    <property type="match status" value="1"/>
</dbReference>
<dbReference type="InterPro" id="IPR050471">
    <property type="entry name" value="AB_hydrolase"/>
</dbReference>
<evidence type="ECO:0000313" key="3">
    <source>
        <dbReference type="Proteomes" id="UP000321617"/>
    </source>
</evidence>
<dbReference type="AlphaFoldDB" id="A0A562VEI0"/>
<dbReference type="EMBL" id="VLLL01000005">
    <property type="protein sequence ID" value="TWJ16231.1"/>
    <property type="molecule type" value="Genomic_DNA"/>
</dbReference>
<keyword evidence="3" id="KW-1185">Reference proteome</keyword>
<evidence type="ECO:0000313" key="2">
    <source>
        <dbReference type="EMBL" id="TWJ16231.1"/>
    </source>
</evidence>
<dbReference type="PIRSF" id="PIRSF037442">
    <property type="entry name" value="UCP037442_abhydr"/>
    <property type="match status" value="1"/>
</dbReference>
<comment type="caution">
    <text evidence="2">The sequence shown here is derived from an EMBL/GenBank/DDBJ whole genome shotgun (WGS) entry which is preliminary data.</text>
</comment>
<name>A0A562VEI0_9ACTN</name>
<proteinExistence type="predicted"/>
<dbReference type="InterPro" id="IPR022742">
    <property type="entry name" value="Hydrolase_4"/>
</dbReference>
<feature type="domain" description="Serine aminopeptidase S33" evidence="1">
    <location>
        <begin position="26"/>
        <end position="251"/>
    </location>
</feature>
<dbReference type="InterPro" id="IPR017208">
    <property type="entry name" value="UCP037442_abhydr"/>
</dbReference>
<dbReference type="Pfam" id="PF12146">
    <property type="entry name" value="Hydrolase_4"/>
    <property type="match status" value="1"/>
</dbReference>
<evidence type="ECO:0000259" key="1">
    <source>
        <dbReference type="Pfam" id="PF12146"/>
    </source>
</evidence>
<gene>
    <name evidence="2" type="ORF">LX16_1958</name>
</gene>
<dbReference type="RefSeq" id="WP_147136292.1">
    <property type="nucleotide sequence ID" value="NZ_BAABIJ010000001.1"/>
</dbReference>
<organism evidence="2 3">
    <name type="scientific">Stackebrandtia albiflava</name>
    <dbReference type="NCBI Taxonomy" id="406432"/>
    <lineage>
        <taxon>Bacteria</taxon>
        <taxon>Bacillati</taxon>
        <taxon>Actinomycetota</taxon>
        <taxon>Actinomycetes</taxon>
        <taxon>Glycomycetales</taxon>
        <taxon>Glycomycetaceae</taxon>
        <taxon>Stackebrandtia</taxon>
    </lineage>
</organism>